<accession>A0A0N4U0M8</accession>
<feature type="region of interest" description="Disordered" evidence="1">
    <location>
        <begin position="429"/>
        <end position="453"/>
    </location>
</feature>
<dbReference type="Proteomes" id="UP000038040">
    <property type="component" value="Unplaced"/>
</dbReference>
<keyword evidence="4" id="KW-1185">Reference proteome</keyword>
<dbReference type="Pfam" id="PF25015">
    <property type="entry name" value="RBD_AKAP-17A"/>
    <property type="match status" value="1"/>
</dbReference>
<name>A0A0N4U0M8_DRAME</name>
<dbReference type="STRING" id="318479.A0A0N4U0M8"/>
<dbReference type="AlphaFoldDB" id="A0A0N4U0M8"/>
<sequence>MSHETPSGWDDLEPFCQSYGLYLKPFARLNISICLPKLKQPGQSISNWDLMEKIRKAIKPIELISIKVTTSTLDLVRFEAESPSRKALSKVIKSLDGYSLKVFGFIEALKVRAGEAKSNFPTRYDWDEFFRNAKGMDELKPGERPDTIYLAKLPVHWFKKKQTDDLPSEDILKKIFQQFGSVRCVDIPICDPYRKKMSPSISGIRNSGFTFGEEVLFEAYIQFSEYISFVRAMDGLRNMKLVKRMDDDNLFETSIQVGMVDFDKSRHLSDESIRERAVEREKLIKLERDRLFELQKKEQEENARKLAEEQMREKRRLEREEKRRLKRQEEKRLMEERRMQEIAFEQRKLLEQKRCMESKRLLVDLGRRIQARLIERRKNEVCKIVQKGTCETDHHETNVEADLRQSLLQEQEIRLRKRIEAKMMLRLEKGSRQRNGSALEENYENQKKLRRQE</sequence>
<evidence type="ECO:0000256" key="1">
    <source>
        <dbReference type="SAM" id="MobiDB-lite"/>
    </source>
</evidence>
<reference evidence="5" key="1">
    <citation type="submission" date="2017-02" db="UniProtKB">
        <authorList>
            <consortium name="WormBaseParasite"/>
        </authorList>
    </citation>
    <scope>IDENTIFICATION</scope>
</reference>
<evidence type="ECO:0000313" key="3">
    <source>
        <dbReference type="Proteomes" id="UP000038040"/>
    </source>
</evidence>
<feature type="compositionally biased region" description="Basic and acidic residues" evidence="1">
    <location>
        <begin position="444"/>
        <end position="453"/>
    </location>
</feature>
<dbReference type="EMBL" id="UYYG01001150">
    <property type="protein sequence ID" value="VDN54501.1"/>
    <property type="molecule type" value="Genomic_DNA"/>
</dbReference>
<dbReference type="PANTHER" id="PTHR12484">
    <property type="entry name" value="B-LYMPHOCYTE ANTIGEN-RELATED"/>
    <property type="match status" value="1"/>
</dbReference>
<gene>
    <name evidence="2" type="ORF">DME_LOCUS4474</name>
</gene>
<protein>
    <submittedName>
        <fullName evidence="5">A-kinase anchor protein 17A</fullName>
    </submittedName>
</protein>
<dbReference type="Proteomes" id="UP000274756">
    <property type="component" value="Unassembled WGS sequence"/>
</dbReference>
<dbReference type="CDD" id="cd12264">
    <property type="entry name" value="RRM_AKAP17A"/>
    <property type="match status" value="1"/>
</dbReference>
<organism evidence="3 5">
    <name type="scientific">Dracunculus medinensis</name>
    <name type="common">Guinea worm</name>
    <dbReference type="NCBI Taxonomy" id="318479"/>
    <lineage>
        <taxon>Eukaryota</taxon>
        <taxon>Metazoa</taxon>
        <taxon>Ecdysozoa</taxon>
        <taxon>Nematoda</taxon>
        <taxon>Chromadorea</taxon>
        <taxon>Rhabditida</taxon>
        <taxon>Spirurina</taxon>
        <taxon>Dracunculoidea</taxon>
        <taxon>Dracunculidae</taxon>
        <taxon>Dracunculus</taxon>
    </lineage>
</organism>
<proteinExistence type="predicted"/>
<dbReference type="OrthoDB" id="1918237at2759"/>
<dbReference type="PANTHER" id="PTHR12484:SF4">
    <property type="entry name" value="A-KINASE ANCHOR PROTEIN 17A"/>
    <property type="match status" value="1"/>
</dbReference>
<reference evidence="2 4" key="2">
    <citation type="submission" date="2018-11" db="EMBL/GenBank/DDBJ databases">
        <authorList>
            <consortium name="Pathogen Informatics"/>
        </authorList>
    </citation>
    <scope>NUCLEOTIDE SEQUENCE [LARGE SCALE GENOMIC DNA]</scope>
</reference>
<dbReference type="InterPro" id="IPR056852">
    <property type="entry name" value="AK17A/B"/>
</dbReference>
<evidence type="ECO:0000313" key="5">
    <source>
        <dbReference type="WBParaSite" id="DME_0000011401-mRNA-1"/>
    </source>
</evidence>
<feature type="region of interest" description="Disordered" evidence="1">
    <location>
        <begin position="302"/>
        <end position="323"/>
    </location>
</feature>
<evidence type="ECO:0000313" key="2">
    <source>
        <dbReference type="EMBL" id="VDN54501.1"/>
    </source>
</evidence>
<evidence type="ECO:0000313" key="4">
    <source>
        <dbReference type="Proteomes" id="UP000274756"/>
    </source>
</evidence>
<dbReference type="WBParaSite" id="DME_0000011401-mRNA-1">
    <property type="protein sequence ID" value="DME_0000011401-mRNA-1"/>
    <property type="gene ID" value="DME_0000011401"/>
</dbReference>